<keyword evidence="2 5" id="KW-0238">DNA-binding</keyword>
<evidence type="ECO:0000256" key="2">
    <source>
        <dbReference type="ARBA" id="ARBA00023125"/>
    </source>
</evidence>
<dbReference type="InterPro" id="IPR001761">
    <property type="entry name" value="Peripla_BP/Lac1_sug-bd_dom"/>
</dbReference>
<protein>
    <submittedName>
        <fullName evidence="5">LacI family DNA-binding transcriptional regulator</fullName>
    </submittedName>
</protein>
<evidence type="ECO:0000256" key="3">
    <source>
        <dbReference type="ARBA" id="ARBA00023163"/>
    </source>
</evidence>
<dbReference type="EMBL" id="CP158568">
    <property type="protein sequence ID" value="XBY46980.1"/>
    <property type="molecule type" value="Genomic_DNA"/>
</dbReference>
<dbReference type="InterPro" id="IPR028082">
    <property type="entry name" value="Peripla_BP_I"/>
</dbReference>
<dbReference type="InterPro" id="IPR010982">
    <property type="entry name" value="Lambda_DNA-bd_dom_sf"/>
</dbReference>
<dbReference type="SMART" id="SM00354">
    <property type="entry name" value="HTH_LACI"/>
    <property type="match status" value="1"/>
</dbReference>
<evidence type="ECO:0000259" key="4">
    <source>
        <dbReference type="PROSITE" id="PS50932"/>
    </source>
</evidence>
<evidence type="ECO:0000313" key="5">
    <source>
        <dbReference type="EMBL" id="XBY46980.1"/>
    </source>
</evidence>
<proteinExistence type="predicted"/>
<dbReference type="KEGG" id="mflg:ABS361_21740"/>
<gene>
    <name evidence="5" type="ORF">ABS361_21740</name>
</gene>
<dbReference type="PANTHER" id="PTHR30146:SF109">
    <property type="entry name" value="HTH-TYPE TRANSCRIPTIONAL REGULATOR GALS"/>
    <property type="match status" value="1"/>
</dbReference>
<dbReference type="RefSeq" id="WP_407052068.1">
    <property type="nucleotide sequence ID" value="NZ_CP158568.1"/>
</dbReference>
<evidence type="ECO:0000256" key="1">
    <source>
        <dbReference type="ARBA" id="ARBA00023015"/>
    </source>
</evidence>
<dbReference type="GO" id="GO:0003700">
    <property type="term" value="F:DNA-binding transcription factor activity"/>
    <property type="evidence" value="ECO:0007669"/>
    <property type="project" value="TreeGrafter"/>
</dbReference>
<dbReference type="AlphaFoldDB" id="A0AAU7XGT4"/>
<dbReference type="SUPFAM" id="SSF47413">
    <property type="entry name" value="lambda repressor-like DNA-binding domains"/>
    <property type="match status" value="1"/>
</dbReference>
<organism evidence="5">
    <name type="scientific">Methyloraptor flagellatus</name>
    <dbReference type="NCBI Taxonomy" id="3162530"/>
    <lineage>
        <taxon>Bacteria</taxon>
        <taxon>Pseudomonadati</taxon>
        <taxon>Pseudomonadota</taxon>
        <taxon>Alphaproteobacteria</taxon>
        <taxon>Hyphomicrobiales</taxon>
        <taxon>Ancalomicrobiaceae</taxon>
        <taxon>Methyloraptor</taxon>
    </lineage>
</organism>
<dbReference type="PANTHER" id="PTHR30146">
    <property type="entry name" value="LACI-RELATED TRANSCRIPTIONAL REPRESSOR"/>
    <property type="match status" value="1"/>
</dbReference>
<keyword evidence="1" id="KW-0805">Transcription regulation</keyword>
<dbReference type="Gene3D" id="3.40.50.2300">
    <property type="match status" value="2"/>
</dbReference>
<dbReference type="Pfam" id="PF00532">
    <property type="entry name" value="Peripla_BP_1"/>
    <property type="match status" value="1"/>
</dbReference>
<dbReference type="InterPro" id="IPR000843">
    <property type="entry name" value="HTH_LacI"/>
</dbReference>
<dbReference type="CDD" id="cd06289">
    <property type="entry name" value="PBP1_MalI-like"/>
    <property type="match status" value="1"/>
</dbReference>
<dbReference type="CDD" id="cd01392">
    <property type="entry name" value="HTH_LacI"/>
    <property type="match status" value="1"/>
</dbReference>
<dbReference type="Pfam" id="PF00356">
    <property type="entry name" value="LacI"/>
    <property type="match status" value="1"/>
</dbReference>
<dbReference type="GO" id="GO:0000976">
    <property type="term" value="F:transcription cis-regulatory region binding"/>
    <property type="evidence" value="ECO:0007669"/>
    <property type="project" value="TreeGrafter"/>
</dbReference>
<keyword evidence="3" id="KW-0804">Transcription</keyword>
<feature type="domain" description="HTH lacI-type" evidence="4">
    <location>
        <begin position="1"/>
        <end position="51"/>
    </location>
</feature>
<accession>A0AAU7XGT4</accession>
<sequence>MIAEQLELSTATVSLALRNSTLVAEETRKRVHALAEELGYIYNRSAASLRTAKTNIVGLVVHDILNPYFAELVAALEVELQKHGQTVILCNHGDDVLRQRHFLETLLQYRADGMILCPAAGSRSVEVERIVDAGLPTVLIARELADLPDVPVIRGDDRTGIRLATAHLIELGHKRIAFVGGSGDFSTGQERRAGYEDALREAGLPVDRELIFPTLATRREGRAVAEQVIAAKPTAVVCFNDLLAFGLTTELRRRGVETGRDIALVGYDDIDEAAAWSPALTSVWNGQQEVGRLAAQTLLDVVAGKRPKDPRVLVRPELHVRETSCPPKA</sequence>
<reference evidence="5" key="1">
    <citation type="submission" date="2024-06" db="EMBL/GenBank/DDBJ databases">
        <title>Methylostella associata gen. nov., sp. nov., a novel Ancalomicrobiaceae-affiliated facultatively methylotrophic bacteria that feed on methanotrophs of the genus Methylococcus.</title>
        <authorList>
            <person name="Saltykova V."/>
            <person name="Danilova O.V."/>
            <person name="Oshkin I.Y."/>
            <person name="Belova S.E."/>
            <person name="Pimenov N.V."/>
            <person name="Dedysh S.N."/>
        </authorList>
    </citation>
    <scope>NUCLEOTIDE SEQUENCE</scope>
    <source>
        <strain evidence="5">S20</strain>
    </source>
</reference>
<dbReference type="Gene3D" id="1.10.260.40">
    <property type="entry name" value="lambda repressor-like DNA-binding domains"/>
    <property type="match status" value="1"/>
</dbReference>
<dbReference type="SUPFAM" id="SSF53822">
    <property type="entry name" value="Periplasmic binding protein-like I"/>
    <property type="match status" value="1"/>
</dbReference>
<name>A0AAU7XGT4_9HYPH</name>
<dbReference type="PROSITE" id="PS50932">
    <property type="entry name" value="HTH_LACI_2"/>
    <property type="match status" value="1"/>
</dbReference>